<name>A0ABN1QH99_9ACTN</name>
<reference evidence="2 3" key="1">
    <citation type="journal article" date="2019" name="Int. J. Syst. Evol. Microbiol.">
        <title>The Global Catalogue of Microorganisms (GCM) 10K type strain sequencing project: providing services to taxonomists for standard genome sequencing and annotation.</title>
        <authorList>
            <consortium name="The Broad Institute Genomics Platform"/>
            <consortium name="The Broad Institute Genome Sequencing Center for Infectious Disease"/>
            <person name="Wu L."/>
            <person name="Ma J."/>
        </authorList>
    </citation>
    <scope>NUCLEOTIDE SEQUENCE [LARGE SCALE GENOMIC DNA]</scope>
    <source>
        <strain evidence="2 3">JCM 10696</strain>
    </source>
</reference>
<feature type="transmembrane region" description="Helical" evidence="1">
    <location>
        <begin position="271"/>
        <end position="288"/>
    </location>
</feature>
<keyword evidence="1" id="KW-1133">Transmembrane helix</keyword>
<dbReference type="RefSeq" id="WP_344237989.1">
    <property type="nucleotide sequence ID" value="NZ_BAAAHH010000004.1"/>
</dbReference>
<feature type="transmembrane region" description="Helical" evidence="1">
    <location>
        <begin position="135"/>
        <end position="154"/>
    </location>
</feature>
<feature type="transmembrane region" description="Helical" evidence="1">
    <location>
        <begin position="97"/>
        <end position="114"/>
    </location>
</feature>
<feature type="transmembrane region" description="Helical" evidence="1">
    <location>
        <begin position="370"/>
        <end position="395"/>
    </location>
</feature>
<feature type="transmembrane region" description="Helical" evidence="1">
    <location>
        <begin position="20"/>
        <end position="39"/>
    </location>
</feature>
<feature type="transmembrane region" description="Helical" evidence="1">
    <location>
        <begin position="217"/>
        <end position="237"/>
    </location>
</feature>
<evidence type="ECO:0000313" key="3">
    <source>
        <dbReference type="Proteomes" id="UP001500665"/>
    </source>
</evidence>
<protein>
    <submittedName>
        <fullName evidence="2">Na+/H+ antiporter NhaC family protein</fullName>
    </submittedName>
</protein>
<sequence length="472" mass="47999">MPVTAVPPARRRVPPPAALLHWTIGAAGLIASLVLGFTVQAPTLWGFLPIGLFAVLALAGLNLPAATGVALVSGLLLARPAPGTAADLLAGSFTDTVTLIGVICVLGAGLGEVLSRSGAARLMVRAVLRLLPGEGLRAVQFGVVLSCLVLVFALGTLAGALAVAAPVVIPVAARAGLTRSATAVCMFLGGGAGLALAPFAGSNIATFEASGVGYGSYVLWGAGPLALLSLALAWIVVPRVQRRSAEAGGDFYEPLESSEKDGDGPAGHGRAAAWTFTAVLAVCVGYAVVTQVGVVFPLLALPLLAVVTAVAGRLGTRGASAAFGAGARRMLPMLLLFWLLALFFGLTGELRPYEVLMEQFGTELDGLPVLPFALTVALIGWLGVPGAAAAQIVLLDKVFGPLGTVVGLGPEAWAVVYLWSAKADTYGPFPNPNMMSALGMARSTRLRPLLAAGWALLVPAALLYVLILTALT</sequence>
<keyword evidence="3" id="KW-1185">Reference proteome</keyword>
<organism evidence="2 3">
    <name type="scientific">Actinocorallia libanotica</name>
    <dbReference type="NCBI Taxonomy" id="46162"/>
    <lineage>
        <taxon>Bacteria</taxon>
        <taxon>Bacillati</taxon>
        <taxon>Actinomycetota</taxon>
        <taxon>Actinomycetes</taxon>
        <taxon>Streptosporangiales</taxon>
        <taxon>Thermomonosporaceae</taxon>
        <taxon>Actinocorallia</taxon>
    </lineage>
</organism>
<comment type="caution">
    <text evidence="2">The sequence shown here is derived from an EMBL/GenBank/DDBJ whole genome shotgun (WGS) entry which is preliminary data.</text>
</comment>
<evidence type="ECO:0000256" key="1">
    <source>
        <dbReference type="SAM" id="Phobius"/>
    </source>
</evidence>
<feature type="transmembrane region" description="Helical" evidence="1">
    <location>
        <begin position="184"/>
        <end position="205"/>
    </location>
</feature>
<feature type="transmembrane region" description="Helical" evidence="1">
    <location>
        <begin position="449"/>
        <end position="471"/>
    </location>
</feature>
<evidence type="ECO:0000313" key="2">
    <source>
        <dbReference type="EMBL" id="GAA0942698.1"/>
    </source>
</evidence>
<accession>A0ABN1QH99</accession>
<feature type="transmembrane region" description="Helical" evidence="1">
    <location>
        <begin position="51"/>
        <end position="77"/>
    </location>
</feature>
<dbReference type="Proteomes" id="UP001500665">
    <property type="component" value="Unassembled WGS sequence"/>
</dbReference>
<dbReference type="EMBL" id="BAAAHH010000004">
    <property type="protein sequence ID" value="GAA0942698.1"/>
    <property type="molecule type" value="Genomic_DNA"/>
</dbReference>
<feature type="transmembrane region" description="Helical" evidence="1">
    <location>
        <begin position="294"/>
        <end position="312"/>
    </location>
</feature>
<keyword evidence="1" id="KW-0472">Membrane</keyword>
<proteinExistence type="predicted"/>
<keyword evidence="1" id="KW-0812">Transmembrane</keyword>
<feature type="transmembrane region" description="Helical" evidence="1">
    <location>
        <begin position="333"/>
        <end position="350"/>
    </location>
</feature>
<gene>
    <name evidence="2" type="ORF">GCM10009550_14070</name>
</gene>